<reference evidence="1" key="2">
    <citation type="submission" date="2023-01" db="EMBL/GenBank/DDBJ databases">
        <title>Draft genome sequence of Methylophaga thalassica strain NBRC 102424.</title>
        <authorList>
            <person name="Sun Q."/>
            <person name="Mori K."/>
        </authorList>
    </citation>
    <scope>NUCLEOTIDE SEQUENCE</scope>
    <source>
        <strain evidence="1">NBRC 102424</strain>
    </source>
</reference>
<dbReference type="EMBL" id="BSND01000003">
    <property type="protein sequence ID" value="GLP98709.1"/>
    <property type="molecule type" value="Genomic_DNA"/>
</dbReference>
<comment type="caution">
    <text evidence="1">The sequence shown here is derived from an EMBL/GenBank/DDBJ whole genome shotgun (WGS) entry which is preliminary data.</text>
</comment>
<protein>
    <submittedName>
        <fullName evidence="1">Uncharacterized protein</fullName>
    </submittedName>
</protein>
<accession>A0ABQ5TRY4</accession>
<dbReference type="RefSeq" id="WP_284722368.1">
    <property type="nucleotide sequence ID" value="NZ_BSND01000003.1"/>
</dbReference>
<sequence length="110" mass="12225">MSTQQYSRLRLVQAISQNDSLYNPEPNYQVSTGTVWGWRDSDNAPLVIQLSNGIHFACPGISKIARQSALAQGAIGQKVAFYHRGFDMHGKPLFPVFKTLLIGDEVHGHE</sequence>
<evidence type="ECO:0000313" key="2">
    <source>
        <dbReference type="Proteomes" id="UP001161423"/>
    </source>
</evidence>
<organism evidence="1 2">
    <name type="scientific">Methylophaga thalassica</name>
    <dbReference type="NCBI Taxonomy" id="40223"/>
    <lineage>
        <taxon>Bacteria</taxon>
        <taxon>Pseudomonadati</taxon>
        <taxon>Pseudomonadota</taxon>
        <taxon>Gammaproteobacteria</taxon>
        <taxon>Thiotrichales</taxon>
        <taxon>Piscirickettsiaceae</taxon>
        <taxon>Methylophaga</taxon>
    </lineage>
</organism>
<keyword evidence="2" id="KW-1185">Reference proteome</keyword>
<gene>
    <name evidence="1" type="ORF">GCM10007891_05630</name>
</gene>
<dbReference type="Proteomes" id="UP001161423">
    <property type="component" value="Unassembled WGS sequence"/>
</dbReference>
<evidence type="ECO:0000313" key="1">
    <source>
        <dbReference type="EMBL" id="GLP98709.1"/>
    </source>
</evidence>
<name>A0ABQ5TRY4_9GAMM</name>
<proteinExistence type="predicted"/>
<reference evidence="1" key="1">
    <citation type="journal article" date="2014" name="Int. J. Syst. Evol. Microbiol.">
        <title>Complete genome of a new Firmicutes species belonging to the dominant human colonic microbiota ('Ruminococcus bicirculans') reveals two chromosomes and a selective capacity to utilize plant glucans.</title>
        <authorList>
            <consortium name="NISC Comparative Sequencing Program"/>
            <person name="Wegmann U."/>
            <person name="Louis P."/>
            <person name="Goesmann A."/>
            <person name="Henrissat B."/>
            <person name="Duncan S.H."/>
            <person name="Flint H.J."/>
        </authorList>
    </citation>
    <scope>NUCLEOTIDE SEQUENCE</scope>
    <source>
        <strain evidence="1">NBRC 102424</strain>
    </source>
</reference>